<dbReference type="CDD" id="cd05471">
    <property type="entry name" value="pepsin_like"/>
    <property type="match status" value="1"/>
</dbReference>
<dbReference type="Pfam" id="PF00026">
    <property type="entry name" value="Asp"/>
    <property type="match status" value="1"/>
</dbReference>
<keyword evidence="4" id="KW-0336">GPI-anchor</keyword>
<dbReference type="FunFam" id="2.40.70.10:FF:000060">
    <property type="entry name" value="Aspartic-type endopeptidase ctsD"/>
    <property type="match status" value="1"/>
</dbReference>
<dbReference type="GO" id="GO:0006508">
    <property type="term" value="P:proteolysis"/>
    <property type="evidence" value="ECO:0007669"/>
    <property type="project" value="UniProtKB-KW"/>
</dbReference>
<comment type="caution">
    <text evidence="19">The sequence shown here is derived from an EMBL/GenBank/DDBJ whole genome shotgun (WGS) entry which is preliminary data.</text>
</comment>
<feature type="active site" evidence="13">
    <location>
        <position position="301"/>
    </location>
</feature>
<evidence type="ECO:0000256" key="5">
    <source>
        <dbReference type="ARBA" id="ARBA00022670"/>
    </source>
</evidence>
<keyword evidence="20" id="KW-1185">Reference proteome</keyword>
<keyword evidence="8 15" id="KW-0378">Hydrolase</keyword>
<dbReference type="AlphaFoldDB" id="A0AAD4PVW9"/>
<evidence type="ECO:0000256" key="16">
    <source>
        <dbReference type="SAM" id="MobiDB-lite"/>
    </source>
</evidence>
<evidence type="ECO:0000256" key="7">
    <source>
        <dbReference type="ARBA" id="ARBA00022750"/>
    </source>
</evidence>
<feature type="compositionally biased region" description="Low complexity" evidence="16">
    <location>
        <begin position="419"/>
        <end position="449"/>
    </location>
</feature>
<dbReference type="InterPro" id="IPR001461">
    <property type="entry name" value="Aspartic_peptidase_A1"/>
</dbReference>
<keyword evidence="5 15" id="KW-0645">Protease</keyword>
<dbReference type="RefSeq" id="XP_046071916.1">
    <property type="nucleotide sequence ID" value="XM_046218239.1"/>
</dbReference>
<dbReference type="InterPro" id="IPR033121">
    <property type="entry name" value="PEPTIDASE_A1"/>
</dbReference>
<keyword evidence="11" id="KW-0325">Glycoprotein</keyword>
<reference evidence="19" key="1">
    <citation type="submission" date="2021-12" db="EMBL/GenBank/DDBJ databases">
        <title>Convergent genome expansion in fungi linked to evolution of root-endophyte symbiosis.</title>
        <authorList>
            <consortium name="DOE Joint Genome Institute"/>
            <person name="Ke Y.-H."/>
            <person name="Bonito G."/>
            <person name="Liao H.-L."/>
            <person name="Looney B."/>
            <person name="Rojas-Flechas A."/>
            <person name="Nash J."/>
            <person name="Hameed K."/>
            <person name="Schadt C."/>
            <person name="Martin F."/>
            <person name="Crous P.W."/>
            <person name="Miettinen O."/>
            <person name="Magnuson J.K."/>
            <person name="Labbe J."/>
            <person name="Jacobson D."/>
            <person name="Doktycz M.J."/>
            <person name="Veneault-Fourrey C."/>
            <person name="Kuo A."/>
            <person name="Mondo S."/>
            <person name="Calhoun S."/>
            <person name="Riley R."/>
            <person name="Ohm R."/>
            <person name="LaButti K."/>
            <person name="Andreopoulos B."/>
            <person name="Pangilinan J."/>
            <person name="Nolan M."/>
            <person name="Tritt A."/>
            <person name="Clum A."/>
            <person name="Lipzen A."/>
            <person name="Daum C."/>
            <person name="Barry K."/>
            <person name="Grigoriev I.V."/>
            <person name="Vilgalys R."/>
        </authorList>
    </citation>
    <scope>NUCLEOTIDE SEQUENCE</scope>
    <source>
        <strain evidence="19">PMI_201</strain>
    </source>
</reference>
<evidence type="ECO:0000256" key="9">
    <source>
        <dbReference type="ARBA" id="ARBA00023026"/>
    </source>
</evidence>
<evidence type="ECO:0000256" key="6">
    <source>
        <dbReference type="ARBA" id="ARBA00022729"/>
    </source>
</evidence>
<dbReference type="GO" id="GO:0004190">
    <property type="term" value="F:aspartic-type endopeptidase activity"/>
    <property type="evidence" value="ECO:0007669"/>
    <property type="project" value="UniProtKB-KW"/>
</dbReference>
<dbReference type="GeneID" id="70248526"/>
<evidence type="ECO:0000256" key="11">
    <source>
        <dbReference type="ARBA" id="ARBA00023180"/>
    </source>
</evidence>
<evidence type="ECO:0000256" key="8">
    <source>
        <dbReference type="ARBA" id="ARBA00022801"/>
    </source>
</evidence>
<evidence type="ECO:0000256" key="17">
    <source>
        <dbReference type="SAM" id="SignalP"/>
    </source>
</evidence>
<evidence type="ECO:0000256" key="13">
    <source>
        <dbReference type="PIRSR" id="PIRSR601461-1"/>
    </source>
</evidence>
<dbReference type="PRINTS" id="PR00792">
    <property type="entry name" value="PEPSIN"/>
</dbReference>
<dbReference type="Gene3D" id="2.40.70.10">
    <property type="entry name" value="Acid Proteases"/>
    <property type="match status" value="2"/>
</dbReference>
<dbReference type="PANTHER" id="PTHR47966">
    <property type="entry name" value="BETA-SITE APP-CLEAVING ENZYME, ISOFORM A-RELATED"/>
    <property type="match status" value="1"/>
</dbReference>
<comment type="similarity">
    <text evidence="2 15">Belongs to the peptidase A1 family.</text>
</comment>
<keyword evidence="3" id="KW-1003">Cell membrane</keyword>
<dbReference type="PANTHER" id="PTHR47966:SF75">
    <property type="entry name" value="ENDOPEPTIDASE (CTSD), PUTATIVE (AFU_ORTHOLOGUE AFUA_4G07040)-RELATED"/>
    <property type="match status" value="1"/>
</dbReference>
<evidence type="ECO:0000256" key="12">
    <source>
        <dbReference type="ARBA" id="ARBA00023288"/>
    </source>
</evidence>
<dbReference type="PROSITE" id="PS00141">
    <property type="entry name" value="ASP_PROTEASE"/>
    <property type="match status" value="1"/>
</dbReference>
<keyword evidence="12" id="KW-0449">Lipoprotein</keyword>
<keyword evidence="9" id="KW-0843">Virulence</keyword>
<feature type="signal peptide" evidence="17">
    <location>
        <begin position="1"/>
        <end position="19"/>
    </location>
</feature>
<dbReference type="Proteomes" id="UP001201262">
    <property type="component" value="Unassembled WGS sequence"/>
</dbReference>
<evidence type="ECO:0000256" key="2">
    <source>
        <dbReference type="ARBA" id="ARBA00007447"/>
    </source>
</evidence>
<evidence type="ECO:0000256" key="10">
    <source>
        <dbReference type="ARBA" id="ARBA00023136"/>
    </source>
</evidence>
<proteinExistence type="inferred from homology"/>
<sequence>MHLSQYVLSIAILSTGVNAFYPYVRPVAATTSVLEKLTSRFYPYRLGSSVEDEVSGFPTFPLKKRSTMARRQNKYSVVQGNPPTTPNSVAVDDDGQDFSYFFSMDFGSKNQSMWMLFDTGGTNTWTFGSNCTVQACELHNTFGSNGSTTLQVSTQPFDVGYGTGTVSGVLGTDTVSFADFSLQLTFGLASNASSDFTNYPMDGILGLGRSNASTTGTLTAMQAIAQAHLLHSNILGISLQRTSDGAKDGEITFGGVDTTKFTGDISYTNISAGASGWQVPIDDAIVNGRPLNFTSRSAIIDTGTSYIFLPPNDASAVHALIPGSSPAGQNFNIPCSTNATVQFTFSGVSYNVSPKDYVGSATDSSGATCYSNIIGVQTTGSDVWLLGDVFLKNVYTVFDFDQNRIGFATRNGTVATTNPSVTSASAGSGATNTASSTTLNTASATPSTAVPTSGAVSLLTHSLWDSITVLVSVACLYTFFII</sequence>
<dbReference type="SUPFAM" id="SSF50630">
    <property type="entry name" value="Acid proteases"/>
    <property type="match status" value="1"/>
</dbReference>
<evidence type="ECO:0000313" key="19">
    <source>
        <dbReference type="EMBL" id="KAH8697215.1"/>
    </source>
</evidence>
<keyword evidence="10" id="KW-0472">Membrane</keyword>
<keyword evidence="6 17" id="KW-0732">Signal</keyword>
<comment type="subcellular location">
    <subcellularLocation>
        <location evidence="1">Cell membrane</location>
        <topology evidence="1">Lipid-anchor</topology>
        <topology evidence="1">GPI-anchor</topology>
    </subcellularLocation>
</comment>
<accession>A0AAD4PVW9</accession>
<evidence type="ECO:0000256" key="15">
    <source>
        <dbReference type="RuleBase" id="RU000454"/>
    </source>
</evidence>
<dbReference type="EMBL" id="JAJTJA010000006">
    <property type="protein sequence ID" value="KAH8697215.1"/>
    <property type="molecule type" value="Genomic_DNA"/>
</dbReference>
<evidence type="ECO:0000313" key="20">
    <source>
        <dbReference type="Proteomes" id="UP001201262"/>
    </source>
</evidence>
<dbReference type="FunFam" id="2.40.70.10:FF:000085">
    <property type="entry name" value="Aspartic-type endopeptidase (CtsD), putative"/>
    <property type="match status" value="1"/>
</dbReference>
<gene>
    <name evidence="19" type="ORF">BGW36DRAFT_396995</name>
</gene>
<keyword evidence="7 15" id="KW-0064">Aspartyl protease</keyword>
<feature type="active site" evidence="13">
    <location>
        <position position="118"/>
    </location>
</feature>
<evidence type="ECO:0000256" key="3">
    <source>
        <dbReference type="ARBA" id="ARBA00022475"/>
    </source>
</evidence>
<dbReference type="InterPro" id="IPR021109">
    <property type="entry name" value="Peptidase_aspartic_dom_sf"/>
</dbReference>
<feature type="chain" id="PRO_5041898463" evidence="17">
    <location>
        <begin position="20"/>
        <end position="482"/>
    </location>
</feature>
<evidence type="ECO:0000256" key="1">
    <source>
        <dbReference type="ARBA" id="ARBA00004609"/>
    </source>
</evidence>
<feature type="region of interest" description="Disordered" evidence="16">
    <location>
        <begin position="418"/>
        <end position="449"/>
    </location>
</feature>
<name>A0AAD4PVW9_9EURO</name>
<evidence type="ECO:0000259" key="18">
    <source>
        <dbReference type="PROSITE" id="PS51767"/>
    </source>
</evidence>
<dbReference type="GO" id="GO:0005886">
    <property type="term" value="C:plasma membrane"/>
    <property type="evidence" value="ECO:0007669"/>
    <property type="project" value="UniProtKB-SubCell"/>
</dbReference>
<dbReference type="PROSITE" id="PS51767">
    <property type="entry name" value="PEPTIDASE_A1"/>
    <property type="match status" value="1"/>
</dbReference>
<feature type="domain" description="Peptidase A1" evidence="18">
    <location>
        <begin position="100"/>
        <end position="408"/>
    </location>
</feature>
<organism evidence="19 20">
    <name type="scientific">Talaromyces proteolyticus</name>
    <dbReference type="NCBI Taxonomy" id="1131652"/>
    <lineage>
        <taxon>Eukaryota</taxon>
        <taxon>Fungi</taxon>
        <taxon>Dikarya</taxon>
        <taxon>Ascomycota</taxon>
        <taxon>Pezizomycotina</taxon>
        <taxon>Eurotiomycetes</taxon>
        <taxon>Eurotiomycetidae</taxon>
        <taxon>Eurotiales</taxon>
        <taxon>Trichocomaceae</taxon>
        <taxon>Talaromyces</taxon>
        <taxon>Talaromyces sect. Bacilispori</taxon>
    </lineage>
</organism>
<evidence type="ECO:0000256" key="4">
    <source>
        <dbReference type="ARBA" id="ARBA00022622"/>
    </source>
</evidence>
<evidence type="ECO:0000256" key="14">
    <source>
        <dbReference type="PIRSR" id="PIRSR601461-2"/>
    </source>
</evidence>
<keyword evidence="14" id="KW-1015">Disulfide bond</keyword>
<dbReference type="InterPro" id="IPR001969">
    <property type="entry name" value="Aspartic_peptidase_AS"/>
</dbReference>
<feature type="disulfide bond" evidence="14">
    <location>
        <begin position="131"/>
        <end position="136"/>
    </location>
</feature>
<dbReference type="GO" id="GO:0098552">
    <property type="term" value="C:side of membrane"/>
    <property type="evidence" value="ECO:0007669"/>
    <property type="project" value="UniProtKB-KW"/>
</dbReference>
<protein>
    <submittedName>
        <fullName evidence="19">Aspartic-type endopeptidase</fullName>
    </submittedName>
</protein>
<dbReference type="InterPro" id="IPR034164">
    <property type="entry name" value="Pepsin-like_dom"/>
</dbReference>